<dbReference type="OrthoDB" id="6537767at2759"/>
<dbReference type="GeneID" id="114246369"/>
<feature type="region of interest" description="Disordered" evidence="1">
    <location>
        <begin position="67"/>
        <end position="258"/>
    </location>
</feature>
<reference evidence="4" key="1">
    <citation type="submission" date="2025-08" db="UniProtKB">
        <authorList>
            <consortium name="RefSeq"/>
        </authorList>
    </citation>
    <scope>IDENTIFICATION</scope>
    <source>
        <tissue evidence="4">Silk gland</tissue>
    </source>
</reference>
<name>A0A6J2K2X8_BOMMA</name>
<feature type="compositionally biased region" description="Low complexity" evidence="1">
    <location>
        <begin position="287"/>
        <end position="313"/>
    </location>
</feature>
<feature type="compositionally biased region" description="Acidic residues" evidence="1">
    <location>
        <begin position="117"/>
        <end position="189"/>
    </location>
</feature>
<sequence>MEIHVWCVLASIFLASVHAGRYDLGPQKFYEPSTPSSQTDSKYETKEVILYLTPSQVKALEARGAVVRPQLPEAEPEAEAQTEEPEQIIENEQGEAETTEEQSRSQLEEILKILNDQIEEEDNSSEADNEPQAEEEQGEEQDEEQQEEEQDEQEEEEQEEGQEPEQDQEQEQEQQDEDEEEEEEEEEEITERPRTIPARFRPAKKQREDRYLAPSVRKQNKKAKANAAPRIPASEQSQKTKPRNQTKKTEKKKEEAKTDLEALLQKKFRLVPLDDDNISVPAITPVEEPSQEPAQGAAQEPAQETPQTLAQEVAQEEQQAETEEEIAQEKLAELLTPLLNSDKVVQSITQQRSKLLQRELQLQTALRELKEAPKHNDQKYAIELEKLKANLEKQNALARAEVLAKTNPLLVKEELRAKKRRPVSAKLVNVSTLTKLRSSEAAQKKGAKPFVIPLQFTKAAPTPVVKTDRPAPRESEKRIPVTISKSTVKGNKPYLVERIVPIEIKRETPAGAPFRRPERLTVLRHVWEH</sequence>
<dbReference type="RefSeq" id="XP_028034654.1">
    <property type="nucleotide sequence ID" value="XM_028178853.1"/>
</dbReference>
<dbReference type="KEGG" id="bman:114246369"/>
<feature type="signal peptide" evidence="2">
    <location>
        <begin position="1"/>
        <end position="19"/>
    </location>
</feature>
<feature type="compositionally biased region" description="Basic and acidic residues" evidence="1">
    <location>
        <begin position="247"/>
        <end position="258"/>
    </location>
</feature>
<keyword evidence="3" id="KW-1185">Reference proteome</keyword>
<dbReference type="AlphaFoldDB" id="A0A6J2K2X8"/>
<feature type="chain" id="PRO_5026685068" evidence="2">
    <location>
        <begin position="20"/>
        <end position="529"/>
    </location>
</feature>
<feature type="compositionally biased region" description="Acidic residues" evidence="1">
    <location>
        <begin position="314"/>
        <end position="326"/>
    </location>
</feature>
<accession>A0A6J2K2X8</accession>
<evidence type="ECO:0000256" key="2">
    <source>
        <dbReference type="SAM" id="SignalP"/>
    </source>
</evidence>
<keyword evidence="2" id="KW-0732">Signal</keyword>
<evidence type="ECO:0000313" key="3">
    <source>
        <dbReference type="Proteomes" id="UP000504629"/>
    </source>
</evidence>
<feature type="compositionally biased region" description="Basic and acidic residues" evidence="1">
    <location>
        <begin position="101"/>
        <end position="111"/>
    </location>
</feature>
<protein>
    <submittedName>
        <fullName evidence="4">Cilia- and flagella-associated protein 251-like</fullName>
    </submittedName>
</protein>
<dbReference type="Proteomes" id="UP000504629">
    <property type="component" value="Unplaced"/>
</dbReference>
<organism evidence="3 4">
    <name type="scientific">Bombyx mandarina</name>
    <name type="common">Wild silk moth</name>
    <name type="synonym">Wild silkworm</name>
    <dbReference type="NCBI Taxonomy" id="7092"/>
    <lineage>
        <taxon>Eukaryota</taxon>
        <taxon>Metazoa</taxon>
        <taxon>Ecdysozoa</taxon>
        <taxon>Arthropoda</taxon>
        <taxon>Hexapoda</taxon>
        <taxon>Insecta</taxon>
        <taxon>Pterygota</taxon>
        <taxon>Neoptera</taxon>
        <taxon>Endopterygota</taxon>
        <taxon>Lepidoptera</taxon>
        <taxon>Glossata</taxon>
        <taxon>Ditrysia</taxon>
        <taxon>Bombycoidea</taxon>
        <taxon>Bombycidae</taxon>
        <taxon>Bombycinae</taxon>
        <taxon>Bombyx</taxon>
    </lineage>
</organism>
<feature type="compositionally biased region" description="Acidic residues" evidence="1">
    <location>
        <begin position="74"/>
        <end position="100"/>
    </location>
</feature>
<evidence type="ECO:0000313" key="4">
    <source>
        <dbReference type="RefSeq" id="XP_028034654.1"/>
    </source>
</evidence>
<evidence type="ECO:0000256" key="1">
    <source>
        <dbReference type="SAM" id="MobiDB-lite"/>
    </source>
</evidence>
<proteinExistence type="predicted"/>
<feature type="region of interest" description="Disordered" evidence="1">
    <location>
        <begin position="279"/>
        <end position="328"/>
    </location>
</feature>
<gene>
    <name evidence="4" type="primary">LOC114246369</name>
</gene>